<feature type="transmembrane region" description="Helical" evidence="5">
    <location>
        <begin position="531"/>
        <end position="555"/>
    </location>
</feature>
<name>A0A5N0TI70_9MICO</name>
<dbReference type="Gene3D" id="3.40.1710.10">
    <property type="entry name" value="abc type-2 transporter like domain"/>
    <property type="match status" value="1"/>
</dbReference>
<dbReference type="EMBL" id="VYUY01000009">
    <property type="protein sequence ID" value="KAA9133797.1"/>
    <property type="molecule type" value="Genomic_DNA"/>
</dbReference>
<dbReference type="InterPro" id="IPR011049">
    <property type="entry name" value="Serralysin-like_metalloprot_C"/>
</dbReference>
<comment type="caution">
    <text evidence="7">The sequence shown here is derived from an EMBL/GenBank/DDBJ whole genome shotgun (WGS) entry which is preliminary data.</text>
</comment>
<feature type="transmembrane region" description="Helical" evidence="5">
    <location>
        <begin position="499"/>
        <end position="519"/>
    </location>
</feature>
<dbReference type="Proteomes" id="UP000326838">
    <property type="component" value="Unassembled WGS sequence"/>
</dbReference>
<feature type="domain" description="ABC-2 type transporter transmembrane" evidence="6">
    <location>
        <begin position="16"/>
        <end position="129"/>
    </location>
</feature>
<dbReference type="GO" id="GO:0140359">
    <property type="term" value="F:ABC-type transporter activity"/>
    <property type="evidence" value="ECO:0007669"/>
    <property type="project" value="InterPro"/>
</dbReference>
<evidence type="ECO:0000256" key="2">
    <source>
        <dbReference type="ARBA" id="ARBA00022692"/>
    </source>
</evidence>
<feature type="transmembrane region" description="Helical" evidence="5">
    <location>
        <begin position="598"/>
        <end position="626"/>
    </location>
</feature>
<evidence type="ECO:0000256" key="3">
    <source>
        <dbReference type="ARBA" id="ARBA00022989"/>
    </source>
</evidence>
<keyword evidence="2 5" id="KW-0812">Transmembrane</keyword>
<dbReference type="InterPro" id="IPR013525">
    <property type="entry name" value="ABC2_TM"/>
</dbReference>
<feature type="transmembrane region" description="Helical" evidence="5">
    <location>
        <begin position="14"/>
        <end position="38"/>
    </location>
</feature>
<gene>
    <name evidence="7" type="ORF">F6B40_08590</name>
</gene>
<dbReference type="InterPro" id="IPR051328">
    <property type="entry name" value="T7SS_ABC-Transporter"/>
</dbReference>
<keyword evidence="4 5" id="KW-0472">Membrane</keyword>
<evidence type="ECO:0000259" key="6">
    <source>
        <dbReference type="Pfam" id="PF12698"/>
    </source>
</evidence>
<dbReference type="Gene3D" id="1.10.287.950">
    <property type="entry name" value="Methyl-accepting chemotaxis protein"/>
    <property type="match status" value="1"/>
</dbReference>
<dbReference type="PANTHER" id="PTHR43077">
    <property type="entry name" value="TRANSPORT PERMEASE YVFS-RELATED"/>
    <property type="match status" value="1"/>
</dbReference>
<sequence length="685" mass="66648">MSLPMERTRSRRPITWVTLIGVLLLPVIIGAILVAALYNPTERLGNMSAAIVNQDEAVEIDGQLVPLGRQLTGGLVAGSAELDSNIDWTISNEEDAASGLADGTYNAIVTIPSDFSAAATSTAPGSVPQRATIEVETAPDGRIVDDAITAQIAQTAAAVFGSELSKTYLQNVFLGFTTLQEQLGEAAAGAGELADGAGEAAAGAGALADGAAQLGDGAGQLAGGARGVADGAGQLAAGAGALAGGAASAASGLNDWANGADELAAGSRGIAEGLNAAAGAIPPEVVDAATRFAANTTAINAALTEAANDLARFAAECDPATSSPEFCTALATAAEDAQAELPNATALVDQAGVVAAGVGGLTAGLQELSAGSTRIADGVGALASGARDAANGVAGLSDGAAQLAAGASALDSGADQLAAGTGSLASGAGELSTGVDAFGTGIGQLADGTRSLADGLGTAVEEIPGYTDDEATDLAAVVADPVSTTGLGTNLFGASAIPLLAMLVLWFGGLSTFVVLQAVSRRALSSRRPSALLMLGSFLPAAGIGALQGLLVAGIVQLAASYDWAEWSLFAALCVVAGVAFAAVNQALVAVFGGAGRWIAAVAGALALATGVVSTVPTVLTEAAAFLPTAPAYSAMLGALTSSGGIAVGVAGMLVWTVLSLVATTLMVARRRTVSARAALSASAL</sequence>
<evidence type="ECO:0000256" key="1">
    <source>
        <dbReference type="ARBA" id="ARBA00004141"/>
    </source>
</evidence>
<protein>
    <submittedName>
        <fullName evidence="7">DUF3533 domain-containing protein</fullName>
    </submittedName>
</protein>
<dbReference type="SUPFAM" id="SSF58104">
    <property type="entry name" value="Methyl-accepting chemotaxis protein (MCP) signaling domain"/>
    <property type="match status" value="1"/>
</dbReference>
<dbReference type="InterPro" id="IPR023908">
    <property type="entry name" value="xxxLxxG_rpt"/>
</dbReference>
<dbReference type="RefSeq" id="WP_150893105.1">
    <property type="nucleotide sequence ID" value="NZ_VYUY01000009.1"/>
</dbReference>
<evidence type="ECO:0000313" key="7">
    <source>
        <dbReference type="EMBL" id="KAA9133797.1"/>
    </source>
</evidence>
<evidence type="ECO:0000313" key="8">
    <source>
        <dbReference type="Proteomes" id="UP000326838"/>
    </source>
</evidence>
<dbReference type="AlphaFoldDB" id="A0A5N0TI70"/>
<evidence type="ECO:0000256" key="4">
    <source>
        <dbReference type="ARBA" id="ARBA00023136"/>
    </source>
</evidence>
<dbReference type="NCBIfam" id="TIGR03061">
    <property type="entry name" value="pip_yhgE_Nterm"/>
    <property type="match status" value="1"/>
</dbReference>
<proteinExistence type="predicted"/>
<dbReference type="PANTHER" id="PTHR43077:SF10">
    <property type="entry name" value="TRANSPORT PERMEASE PROTEIN"/>
    <property type="match status" value="1"/>
</dbReference>
<keyword evidence="3 5" id="KW-1133">Transmembrane helix</keyword>
<dbReference type="SUPFAM" id="SSF101967">
    <property type="entry name" value="Adhesin YadA, collagen-binding domain"/>
    <property type="match status" value="1"/>
</dbReference>
<accession>A0A5N0TI70</accession>
<dbReference type="GO" id="GO:0016020">
    <property type="term" value="C:membrane"/>
    <property type="evidence" value="ECO:0007669"/>
    <property type="project" value="UniProtKB-SubCell"/>
</dbReference>
<evidence type="ECO:0000256" key="5">
    <source>
        <dbReference type="SAM" id="Phobius"/>
    </source>
</evidence>
<feature type="transmembrane region" description="Helical" evidence="5">
    <location>
        <begin position="646"/>
        <end position="669"/>
    </location>
</feature>
<keyword evidence="8" id="KW-1185">Reference proteome</keyword>
<dbReference type="Pfam" id="PF12698">
    <property type="entry name" value="ABC2_membrane_3"/>
    <property type="match status" value="1"/>
</dbReference>
<dbReference type="InterPro" id="IPR017500">
    <property type="entry name" value="Phage_infect_YhgE_N"/>
</dbReference>
<comment type="subcellular location">
    <subcellularLocation>
        <location evidence="1">Membrane</location>
        <topology evidence="1">Multi-pass membrane protein</topology>
    </subcellularLocation>
</comment>
<organism evidence="7 8">
    <name type="scientific">Microbacterium caowuchunii</name>
    <dbReference type="NCBI Taxonomy" id="2614638"/>
    <lineage>
        <taxon>Bacteria</taxon>
        <taxon>Bacillati</taxon>
        <taxon>Actinomycetota</taxon>
        <taxon>Actinomycetes</taxon>
        <taxon>Micrococcales</taxon>
        <taxon>Microbacteriaceae</taxon>
        <taxon>Microbacterium</taxon>
    </lineage>
</organism>
<feature type="transmembrane region" description="Helical" evidence="5">
    <location>
        <begin position="567"/>
        <end position="591"/>
    </location>
</feature>
<dbReference type="NCBIfam" id="TIGR03057">
    <property type="entry name" value="xxxLxxG_by_4"/>
    <property type="match status" value="3"/>
</dbReference>
<reference evidence="8" key="1">
    <citation type="submission" date="2019-09" db="EMBL/GenBank/DDBJ databases">
        <title>Mumia zhuanghuii sp. nov. isolated from the intestinal contents of plateau pika (Ochotona curzoniae) in the Qinghai-Tibet plateau of China.</title>
        <authorList>
            <person name="Tian Z."/>
        </authorList>
    </citation>
    <scope>NUCLEOTIDE SEQUENCE [LARGE SCALE GENOMIC DNA]</scope>
    <source>
        <strain evidence="8">L-033</strain>
    </source>
</reference>